<dbReference type="RefSeq" id="WP_311502801.1">
    <property type="nucleotide sequence ID" value="NZ_JAVRHK010000004.1"/>
</dbReference>
<dbReference type="PANTHER" id="PTHR30349:SF64">
    <property type="entry name" value="PROPHAGE INTEGRASE INTD-RELATED"/>
    <property type="match status" value="1"/>
</dbReference>
<evidence type="ECO:0000313" key="5">
    <source>
        <dbReference type="EMBL" id="MDT0676457.1"/>
    </source>
</evidence>
<keyword evidence="3" id="KW-0233">DNA recombination</keyword>
<dbReference type="Gene3D" id="1.10.443.10">
    <property type="entry name" value="Intergrase catalytic core"/>
    <property type="match status" value="1"/>
</dbReference>
<keyword evidence="6" id="KW-1185">Reference proteome</keyword>
<dbReference type="InterPro" id="IPR011010">
    <property type="entry name" value="DNA_brk_join_enz"/>
</dbReference>
<dbReference type="Gene3D" id="1.10.150.130">
    <property type="match status" value="1"/>
</dbReference>
<reference evidence="5 6" key="1">
    <citation type="submission" date="2023-09" db="EMBL/GenBank/DDBJ databases">
        <authorList>
            <person name="Rey-Velasco X."/>
        </authorList>
    </citation>
    <scope>NUCLEOTIDE SEQUENCE [LARGE SCALE GENOMIC DNA]</scope>
    <source>
        <strain evidence="5 6">F117</strain>
    </source>
</reference>
<keyword evidence="2" id="KW-0238">DNA-binding</keyword>
<proteinExistence type="inferred from homology"/>
<dbReference type="Pfam" id="PF17293">
    <property type="entry name" value="Arm-DNA-bind_5"/>
    <property type="match status" value="1"/>
</dbReference>
<feature type="domain" description="Tyr recombinase" evidence="4">
    <location>
        <begin position="222"/>
        <end position="399"/>
    </location>
</feature>
<gene>
    <name evidence="5" type="ORF">RM539_07670</name>
</gene>
<dbReference type="Proteomes" id="UP001262582">
    <property type="component" value="Unassembled WGS sequence"/>
</dbReference>
<dbReference type="InterPro" id="IPR050090">
    <property type="entry name" value="Tyrosine_recombinase_XerCD"/>
</dbReference>
<dbReference type="InterPro" id="IPR025269">
    <property type="entry name" value="SAM-like_dom"/>
</dbReference>
<dbReference type="CDD" id="cd01185">
    <property type="entry name" value="INTN1_C_like"/>
    <property type="match status" value="1"/>
</dbReference>
<dbReference type="InterPro" id="IPR010998">
    <property type="entry name" value="Integrase_recombinase_N"/>
</dbReference>
<sequence length="421" mass="49700">MRTQSTFSVLFWIYSKRAKENQTAIYARISINGRKLNISLKRKVDIDLWDPKKQKLMGKSPYAKELNQFLEQERSTLFQCYQDLRMEGAVISAETIKSRYFGDREHLFSLEDIFEYHNNNMFSKLKQNTTRLYITSQNYIRGFVKKVYGRKDLYLKELDYSFVVKFENYLRAVKPRHYRKNLQHNAVMKHIQRLRKMVTLAYHLDWIEKDPFIKFKPHLERRERGFLTPEELERIESVKLEIPRLKKVRDLFIFSCYTGISFGDLILLTPQNLVIGIDKKFWIITRREKNGNQVKVPLLAKAMNFLEEYKHNEECRIKNGLLPTITNQKANSYLKEIAAKCGIKKNLTFHLARHTFATTVALSNGVPIETVSKILGHKKLSTTQIYAKVIERKVGEDMELLQQKLNKPKEGDDMNSSRNKN</sequence>
<dbReference type="PANTHER" id="PTHR30349">
    <property type="entry name" value="PHAGE INTEGRASE-RELATED"/>
    <property type="match status" value="1"/>
</dbReference>
<evidence type="ECO:0000259" key="4">
    <source>
        <dbReference type="PROSITE" id="PS51898"/>
    </source>
</evidence>
<comment type="similarity">
    <text evidence="1">Belongs to the 'phage' integrase family.</text>
</comment>
<dbReference type="InterPro" id="IPR002104">
    <property type="entry name" value="Integrase_catalytic"/>
</dbReference>
<dbReference type="EMBL" id="JAVRHK010000004">
    <property type="protein sequence ID" value="MDT0676457.1"/>
    <property type="molecule type" value="Genomic_DNA"/>
</dbReference>
<evidence type="ECO:0000313" key="6">
    <source>
        <dbReference type="Proteomes" id="UP001262582"/>
    </source>
</evidence>
<dbReference type="InterPro" id="IPR035386">
    <property type="entry name" value="Arm-DNA-bind_5"/>
</dbReference>
<protein>
    <submittedName>
        <fullName evidence="5">Site-specific integrase</fullName>
    </submittedName>
</protein>
<dbReference type="Pfam" id="PF00589">
    <property type="entry name" value="Phage_integrase"/>
    <property type="match status" value="1"/>
</dbReference>
<evidence type="ECO:0000256" key="3">
    <source>
        <dbReference type="ARBA" id="ARBA00023172"/>
    </source>
</evidence>
<name>A0ABU3D4J5_9FLAO</name>
<dbReference type="Pfam" id="PF13102">
    <property type="entry name" value="Phage_int_SAM_5"/>
    <property type="match status" value="1"/>
</dbReference>
<dbReference type="PROSITE" id="PS51898">
    <property type="entry name" value="TYR_RECOMBINASE"/>
    <property type="match status" value="1"/>
</dbReference>
<evidence type="ECO:0000256" key="1">
    <source>
        <dbReference type="ARBA" id="ARBA00008857"/>
    </source>
</evidence>
<comment type="caution">
    <text evidence="5">The sequence shown here is derived from an EMBL/GenBank/DDBJ whole genome shotgun (WGS) entry which is preliminary data.</text>
</comment>
<accession>A0ABU3D4J5</accession>
<evidence type="ECO:0000256" key="2">
    <source>
        <dbReference type="ARBA" id="ARBA00023125"/>
    </source>
</evidence>
<organism evidence="5 6">
    <name type="scientific">Autumnicola musiva</name>
    <dbReference type="NCBI Taxonomy" id="3075589"/>
    <lineage>
        <taxon>Bacteria</taxon>
        <taxon>Pseudomonadati</taxon>
        <taxon>Bacteroidota</taxon>
        <taxon>Flavobacteriia</taxon>
        <taxon>Flavobacteriales</taxon>
        <taxon>Flavobacteriaceae</taxon>
        <taxon>Autumnicola</taxon>
    </lineage>
</organism>
<dbReference type="SUPFAM" id="SSF56349">
    <property type="entry name" value="DNA breaking-rejoining enzymes"/>
    <property type="match status" value="1"/>
</dbReference>
<dbReference type="InterPro" id="IPR013762">
    <property type="entry name" value="Integrase-like_cat_sf"/>
</dbReference>